<dbReference type="RefSeq" id="WP_162377156.1">
    <property type="nucleotide sequence ID" value="NZ_JBHTKN010000008.1"/>
</dbReference>
<keyword evidence="3" id="KW-1185">Reference proteome</keyword>
<dbReference type="Proteomes" id="UP001597033">
    <property type="component" value="Unassembled WGS sequence"/>
</dbReference>
<proteinExistence type="predicted"/>
<evidence type="ECO:0000313" key="2">
    <source>
        <dbReference type="EMBL" id="MFD1043114.1"/>
    </source>
</evidence>
<gene>
    <name evidence="2" type="ORF">ACFQ2N_12245</name>
</gene>
<organism evidence="2 3">
    <name type="scientific">Pseudoxanthomonas kaohsiungensis</name>
    <dbReference type="NCBI Taxonomy" id="283923"/>
    <lineage>
        <taxon>Bacteria</taxon>
        <taxon>Pseudomonadati</taxon>
        <taxon>Pseudomonadota</taxon>
        <taxon>Gammaproteobacteria</taxon>
        <taxon>Lysobacterales</taxon>
        <taxon>Lysobacteraceae</taxon>
        <taxon>Pseudoxanthomonas</taxon>
    </lineage>
</organism>
<dbReference type="InterPro" id="IPR031618">
    <property type="entry name" value="T4SS_TraI"/>
</dbReference>
<accession>A0ABW3M0I3</accession>
<comment type="caution">
    <text evidence="2">The sequence shown here is derived from an EMBL/GenBank/DDBJ whole genome shotgun (WGS) entry which is preliminary data.</text>
</comment>
<dbReference type="EMBL" id="JBHTKN010000008">
    <property type="protein sequence ID" value="MFD1043114.1"/>
    <property type="molecule type" value="Genomic_DNA"/>
</dbReference>
<protein>
    <submittedName>
        <fullName evidence="2">Type IV secretory system conjugative DNA transfer family protein</fullName>
    </submittedName>
</protein>
<sequence length="263" mass="29306">MLAFDAPPTLDDVLAGRDTVAIEQRLDKDVSELRLSALKAVALQVGTQAGFQRRSYEIEQSIKEQAPRLDQVYNFQGLILDNNVVPPVLVEARDVVRAPDDSTLRLADTTFEIVIQAKFATATPSWRDYLVRGNALTPTTYKPDPVMTPRNDAERKFWQAQVAAGWEAGEKQAELVFQSELARLNRDFKGMVLYRSLLYRNMVSKPFVSEARMGVTGDGNKIAINDRVLRIVAKPQLETRSDRWNAPILPARPTAAGEGGAHD</sequence>
<evidence type="ECO:0000313" key="3">
    <source>
        <dbReference type="Proteomes" id="UP001597033"/>
    </source>
</evidence>
<evidence type="ECO:0000256" key="1">
    <source>
        <dbReference type="SAM" id="MobiDB-lite"/>
    </source>
</evidence>
<reference evidence="3" key="1">
    <citation type="journal article" date="2019" name="Int. J. Syst. Evol. Microbiol.">
        <title>The Global Catalogue of Microorganisms (GCM) 10K type strain sequencing project: providing services to taxonomists for standard genome sequencing and annotation.</title>
        <authorList>
            <consortium name="The Broad Institute Genomics Platform"/>
            <consortium name="The Broad Institute Genome Sequencing Center for Infectious Disease"/>
            <person name="Wu L."/>
            <person name="Ma J."/>
        </authorList>
    </citation>
    <scope>NUCLEOTIDE SEQUENCE [LARGE SCALE GENOMIC DNA]</scope>
    <source>
        <strain evidence="3">CCUG 55854</strain>
    </source>
</reference>
<name>A0ABW3M0I3_9GAMM</name>
<feature type="region of interest" description="Disordered" evidence="1">
    <location>
        <begin position="243"/>
        <end position="263"/>
    </location>
</feature>
<dbReference type="Pfam" id="PF16932">
    <property type="entry name" value="T4SS_TraI"/>
    <property type="match status" value="1"/>
</dbReference>